<sequence length="442" mass="47160">MLNDLRSDAMGIISQAIAAVDPSACVQRSVKRDGDLLHIGSRSYDISSYNNIYAVAFGKAAIPMASALEDILGGQLTEGYAITKYGFAGSLKRLTVMEAGHPIPDDNGVLAAKKVRDFLEKTGPRDLIFFLISGGGSALMTLPRKGIALSDIVNLTDKLLRVGATIDEVNTVRKHLSAVKGGGLAKMAYPSESVSLILSDVVGDPLDVIASGPTVPDRSTFDDFHEIVLRYGLQLSPAVQGLLEDGLEGVIEDTPKSEGPIFEKCYNFLVGNNFLALREAEKKANELGYNTLVLTSSLAGEAREVAKVFASIAKEERRRTIPLPLPVCILAGGEPTVTLKGRGKGGRCQELALSFAIETEGLENILLLAAATDGNDGPTDAAGAFADGYTVEKGQDAHMDARVMIQHNNSYQFFKDIGDLLVTGPTGTNVMDIYVLLVREDL</sequence>
<dbReference type="SUPFAM" id="SSF82544">
    <property type="entry name" value="GckA/TtuD-like"/>
    <property type="match status" value="1"/>
</dbReference>
<dbReference type="FunFam" id="3.40.1480.10:FF:000002">
    <property type="entry name" value="Glycerate kinase"/>
    <property type="match status" value="1"/>
</dbReference>
<keyword evidence="4" id="KW-0067">ATP-binding</keyword>
<keyword evidence="8" id="KW-1185">Reference proteome</keyword>
<dbReference type="PANTHER" id="PTHR12227:SF0">
    <property type="entry name" value="GLYCERATE KINASE"/>
    <property type="match status" value="1"/>
</dbReference>
<dbReference type="GO" id="GO:0005737">
    <property type="term" value="C:cytoplasm"/>
    <property type="evidence" value="ECO:0007669"/>
    <property type="project" value="TreeGrafter"/>
</dbReference>
<dbReference type="InterPro" id="IPR037035">
    <property type="entry name" value="GK-like_C_sf"/>
</dbReference>
<dbReference type="InterPro" id="IPR039760">
    <property type="entry name" value="MOFRL_protein"/>
</dbReference>
<feature type="domain" description="MOFRL-associated" evidence="6">
    <location>
        <begin position="10"/>
        <end position="244"/>
    </location>
</feature>
<keyword evidence="1" id="KW-0808">Transferase</keyword>
<dbReference type="PANTHER" id="PTHR12227">
    <property type="entry name" value="GLYCERATE KINASE"/>
    <property type="match status" value="1"/>
</dbReference>
<evidence type="ECO:0000313" key="7">
    <source>
        <dbReference type="EMBL" id="MCQ6962100.1"/>
    </source>
</evidence>
<dbReference type="AlphaFoldDB" id="A0AAE3H8U7"/>
<dbReference type="Proteomes" id="UP001206983">
    <property type="component" value="Unassembled WGS sequence"/>
</dbReference>
<evidence type="ECO:0000256" key="1">
    <source>
        <dbReference type="ARBA" id="ARBA00022679"/>
    </source>
</evidence>
<dbReference type="GO" id="GO:0008887">
    <property type="term" value="F:glycerate kinase activity"/>
    <property type="evidence" value="ECO:0007669"/>
    <property type="project" value="InterPro"/>
</dbReference>
<comment type="caution">
    <text evidence="7">The sequence shown here is derived from an EMBL/GenBank/DDBJ whole genome shotgun (WGS) entry which is preliminary data.</text>
</comment>
<dbReference type="InterPro" id="IPR007835">
    <property type="entry name" value="MOFRL"/>
</dbReference>
<dbReference type="Gene3D" id="3.40.50.10180">
    <property type="entry name" value="Glycerate kinase, MOFRL-like N-terminal domain"/>
    <property type="match status" value="1"/>
</dbReference>
<organism evidence="7 8">
    <name type="scientific">Methanolobus chelungpuianus</name>
    <dbReference type="NCBI Taxonomy" id="502115"/>
    <lineage>
        <taxon>Archaea</taxon>
        <taxon>Methanobacteriati</taxon>
        <taxon>Methanobacteriota</taxon>
        <taxon>Stenosarchaea group</taxon>
        <taxon>Methanomicrobia</taxon>
        <taxon>Methanosarcinales</taxon>
        <taxon>Methanosarcinaceae</taxon>
        <taxon>Methanolobus</taxon>
    </lineage>
</organism>
<accession>A0AAE3H8U7</accession>
<protein>
    <submittedName>
        <fullName evidence="7">Glycerate kinase</fullName>
    </submittedName>
</protein>
<keyword evidence="3 7" id="KW-0418">Kinase</keyword>
<dbReference type="RefSeq" id="WP_256621856.1">
    <property type="nucleotide sequence ID" value="NZ_JTEO01000002.1"/>
</dbReference>
<feature type="domain" description="MOFRL" evidence="5">
    <location>
        <begin position="327"/>
        <end position="432"/>
    </location>
</feature>
<dbReference type="InterPro" id="IPR025286">
    <property type="entry name" value="MOFRL_assoc_dom"/>
</dbReference>
<gene>
    <name evidence="7" type="ORF">PV02_02825</name>
</gene>
<name>A0AAE3H8U7_9EURY</name>
<dbReference type="GO" id="GO:0005524">
    <property type="term" value="F:ATP binding"/>
    <property type="evidence" value="ECO:0007669"/>
    <property type="project" value="UniProtKB-KW"/>
</dbReference>
<keyword evidence="2" id="KW-0547">Nucleotide-binding</keyword>
<evidence type="ECO:0000256" key="2">
    <source>
        <dbReference type="ARBA" id="ARBA00022741"/>
    </source>
</evidence>
<dbReference type="EMBL" id="JTEO01000002">
    <property type="protein sequence ID" value="MCQ6962100.1"/>
    <property type="molecule type" value="Genomic_DNA"/>
</dbReference>
<evidence type="ECO:0000256" key="4">
    <source>
        <dbReference type="ARBA" id="ARBA00022840"/>
    </source>
</evidence>
<reference evidence="7 8" key="1">
    <citation type="journal article" date="2011" name="Appl. Environ. Microbiol.">
        <title>Methanogenic archaea isolated from Taiwan's Chelungpu fault.</title>
        <authorList>
            <person name="Wu S.Y."/>
            <person name="Lai M.C."/>
        </authorList>
    </citation>
    <scope>NUCLEOTIDE SEQUENCE [LARGE SCALE GENOMIC DNA]</scope>
    <source>
        <strain evidence="7 8">St545Mb</strain>
    </source>
</reference>
<evidence type="ECO:0000259" key="6">
    <source>
        <dbReference type="Pfam" id="PF13660"/>
    </source>
</evidence>
<dbReference type="Gene3D" id="3.40.1480.10">
    <property type="entry name" value="MOFRL domain"/>
    <property type="match status" value="1"/>
</dbReference>
<dbReference type="FunFam" id="3.40.50.10180:FF:000001">
    <property type="entry name" value="Glycerate kinase"/>
    <property type="match status" value="1"/>
</dbReference>
<dbReference type="InterPro" id="IPR038614">
    <property type="entry name" value="GK_N_sf"/>
</dbReference>
<evidence type="ECO:0000313" key="8">
    <source>
        <dbReference type="Proteomes" id="UP001206983"/>
    </source>
</evidence>
<evidence type="ECO:0000259" key="5">
    <source>
        <dbReference type="Pfam" id="PF05161"/>
    </source>
</evidence>
<dbReference type="Pfam" id="PF13660">
    <property type="entry name" value="DUF4147"/>
    <property type="match status" value="1"/>
</dbReference>
<evidence type="ECO:0000256" key="3">
    <source>
        <dbReference type="ARBA" id="ARBA00022777"/>
    </source>
</evidence>
<dbReference type="Pfam" id="PF05161">
    <property type="entry name" value="MOFRL"/>
    <property type="match status" value="1"/>
</dbReference>
<proteinExistence type="predicted"/>